<dbReference type="SUPFAM" id="SSF90002">
    <property type="entry name" value="Hypothetical protein YjiA, C-terminal domain"/>
    <property type="match status" value="1"/>
</dbReference>
<accession>A0ABX6WP25</accession>
<gene>
    <name evidence="2" type="ORF">I1A49_43785</name>
</gene>
<evidence type="ECO:0000313" key="3">
    <source>
        <dbReference type="Proteomes" id="UP000663421"/>
    </source>
</evidence>
<evidence type="ECO:0000313" key="2">
    <source>
        <dbReference type="EMBL" id="QPI62256.1"/>
    </source>
</evidence>
<dbReference type="InterPro" id="IPR051927">
    <property type="entry name" value="Zn_Chap_cDPG_Synth"/>
</dbReference>
<dbReference type="Proteomes" id="UP000663421">
    <property type="component" value="Chromosome"/>
</dbReference>
<dbReference type="Pfam" id="PF07683">
    <property type="entry name" value="CobW_C"/>
    <property type="match status" value="1"/>
</dbReference>
<organism evidence="2 3">
    <name type="scientific">Streptomyces malaysiensis</name>
    <dbReference type="NCBI Taxonomy" id="92644"/>
    <lineage>
        <taxon>Bacteria</taxon>
        <taxon>Bacillati</taxon>
        <taxon>Actinomycetota</taxon>
        <taxon>Actinomycetes</taxon>
        <taxon>Kitasatosporales</taxon>
        <taxon>Streptomycetaceae</taxon>
        <taxon>Streptomyces</taxon>
        <taxon>Streptomyces violaceusniger group</taxon>
    </lineage>
</organism>
<dbReference type="PANTHER" id="PTHR43603">
    <property type="entry name" value="COBW DOMAIN-CONTAINING PROTEIN DDB_G0274527"/>
    <property type="match status" value="1"/>
</dbReference>
<dbReference type="InterPro" id="IPR011629">
    <property type="entry name" value="CobW-like_C"/>
</dbReference>
<dbReference type="SMART" id="SM00833">
    <property type="entry name" value="CobW_C"/>
    <property type="match status" value="1"/>
</dbReference>
<proteinExistence type="predicted"/>
<dbReference type="EMBL" id="CP065050">
    <property type="protein sequence ID" value="QPI62256.1"/>
    <property type="molecule type" value="Genomic_DNA"/>
</dbReference>
<keyword evidence="3" id="KW-1185">Reference proteome</keyword>
<feature type="domain" description="CobW C-terminal" evidence="1">
    <location>
        <begin position="252"/>
        <end position="368"/>
    </location>
</feature>
<evidence type="ECO:0000259" key="1">
    <source>
        <dbReference type="SMART" id="SM00833"/>
    </source>
</evidence>
<dbReference type="PANTHER" id="PTHR43603:SF1">
    <property type="entry name" value="ZINC-REGULATED GTPASE METALLOPROTEIN ACTIVATOR 1"/>
    <property type="match status" value="1"/>
</dbReference>
<protein>
    <submittedName>
        <fullName evidence="2">GTP-binding protein</fullName>
    </submittedName>
</protein>
<name>A0ABX6WP25_STRMQ</name>
<sequence>MVGVVSGNTPEARGRVLDLLLRASPDALVLSVSVLGDASERYPSVQRLASGGDERQRASLTSLSQAATGDPAVIVRQDLRAIARAAAGAHVVLALPGNVDAVAFLAELWRARPGTSALRDYYDLAPLAVGLDPGRLLRDLGCVHRAVQVFGDRPRAVPLTVAEAAARQSEAAQVMVLGKGLEEDRGRREGSRALLAHLNPSATVLLDDAEADDGISLMTLTRPDPRWAVAGPEDRFDVVAPAVRRCGVDHGVASVLWRSRRPLHPERLAESLPRIMPSVVRGRGHLWVATRPDAVISWRSAGRHLELREAGRWLEDGDTEGWRAASAQRRTLASWYWDDRYGERRNEIVFTGAELDQDRLRTVLDAAVLDDRELALGEAHWARLPDPLLGTVARDADG</sequence>
<reference evidence="2 3" key="1">
    <citation type="submission" date="2020-11" db="EMBL/GenBank/DDBJ databases">
        <title>Complete genome sequence unveiled secondary metabolic potentials in Streptomyces solisilvae HNM0141.</title>
        <authorList>
            <person name="Huang X."/>
        </authorList>
    </citation>
    <scope>NUCLEOTIDE SEQUENCE [LARGE SCALE GENOMIC DNA]</scope>
    <source>
        <strain evidence="2 3">HNM0141</strain>
    </source>
</reference>